<accession>A0A1V0UCM9</accession>
<keyword evidence="1" id="KW-1133">Transmembrane helix</keyword>
<evidence type="ECO:0000313" key="2">
    <source>
        <dbReference type="EMBL" id="ARF62857.1"/>
    </source>
</evidence>
<proteinExistence type="predicted"/>
<dbReference type="OrthoDB" id="4312972at2"/>
<dbReference type="KEGG" id="svu:B1H20_16775"/>
<evidence type="ECO:0000256" key="1">
    <source>
        <dbReference type="SAM" id="Phobius"/>
    </source>
</evidence>
<feature type="transmembrane region" description="Helical" evidence="1">
    <location>
        <begin position="6"/>
        <end position="26"/>
    </location>
</feature>
<protein>
    <submittedName>
        <fullName evidence="2">Uncharacterized protein</fullName>
    </submittedName>
</protein>
<organism evidence="2 3">
    <name type="scientific">Streptomyces violaceoruber</name>
    <dbReference type="NCBI Taxonomy" id="1935"/>
    <lineage>
        <taxon>Bacteria</taxon>
        <taxon>Bacillati</taxon>
        <taxon>Actinomycetota</taxon>
        <taxon>Actinomycetes</taxon>
        <taxon>Kitasatosporales</taxon>
        <taxon>Streptomycetaceae</taxon>
        <taxon>Streptomyces</taxon>
        <taxon>Streptomyces violaceoruber group</taxon>
    </lineage>
</organism>
<dbReference type="STRING" id="1935.B1H20_16775"/>
<keyword evidence="1" id="KW-0472">Membrane</keyword>
<reference evidence="2 3" key="1">
    <citation type="submission" date="2017-03" db="EMBL/GenBank/DDBJ databases">
        <title>Complete Genome Sequence of a natural compounds producer, Streptomyces violaceus S21.</title>
        <authorList>
            <person name="Zhong C."/>
            <person name="Zhao Z."/>
            <person name="Fu J."/>
            <person name="Zong G."/>
            <person name="Qin R."/>
            <person name="Cao G."/>
        </authorList>
    </citation>
    <scope>NUCLEOTIDE SEQUENCE [LARGE SCALE GENOMIC DNA]</scope>
    <source>
        <strain evidence="2 3">S21</strain>
    </source>
</reference>
<sequence>MSVFEWVVIGLVACWAAVIAGAGVLLRIAAEEDDFEAGLDRLRAAIATADIETAPGGPSADLIDCWGIWPDAPIHIGEDGTR</sequence>
<dbReference type="RefSeq" id="WP_083192793.1">
    <property type="nucleotide sequence ID" value="NZ_CP020570.1"/>
</dbReference>
<gene>
    <name evidence="2" type="ORF">B1H20_16775</name>
</gene>
<name>A0A1V0UCM9_STRVN</name>
<dbReference type="EMBL" id="CP020570">
    <property type="protein sequence ID" value="ARF62857.1"/>
    <property type="molecule type" value="Genomic_DNA"/>
</dbReference>
<dbReference type="AlphaFoldDB" id="A0A1V0UCM9"/>
<dbReference type="Proteomes" id="UP000192445">
    <property type="component" value="Chromosome"/>
</dbReference>
<evidence type="ECO:0000313" key="3">
    <source>
        <dbReference type="Proteomes" id="UP000192445"/>
    </source>
</evidence>
<keyword evidence="1" id="KW-0812">Transmembrane</keyword>